<evidence type="ECO:0000256" key="6">
    <source>
        <dbReference type="ARBA" id="ARBA00022801"/>
    </source>
</evidence>
<keyword evidence="4 9" id="KW-0479">Metal-binding</keyword>
<comment type="caution">
    <text evidence="10">The sequence shown here is derived from an EMBL/GenBank/DDBJ whole genome shotgun (WGS) entry which is preliminary data.</text>
</comment>
<evidence type="ECO:0000256" key="8">
    <source>
        <dbReference type="ARBA" id="ARBA00023118"/>
    </source>
</evidence>
<dbReference type="EC" id="3.1.-.-" evidence="9"/>
<evidence type="ECO:0000256" key="2">
    <source>
        <dbReference type="ARBA" id="ARBA00009959"/>
    </source>
</evidence>
<dbReference type="Pfam" id="PF09827">
    <property type="entry name" value="CRISPR_Cas2"/>
    <property type="match status" value="1"/>
</dbReference>
<proteinExistence type="inferred from homology"/>
<dbReference type="HAMAP" id="MF_01471">
    <property type="entry name" value="Cas2"/>
    <property type="match status" value="1"/>
</dbReference>
<dbReference type="GO" id="GO:0016787">
    <property type="term" value="F:hydrolase activity"/>
    <property type="evidence" value="ECO:0007669"/>
    <property type="project" value="UniProtKB-KW"/>
</dbReference>
<keyword evidence="6 9" id="KW-0378">Hydrolase</keyword>
<reference evidence="10 11" key="1">
    <citation type="submission" date="2014-07" db="EMBL/GenBank/DDBJ databases">
        <title>Draft genome sequence of Thalassospira profundimaris S25-3-2.</title>
        <authorList>
            <person name="Lai Q."/>
            <person name="Shao Z."/>
        </authorList>
    </citation>
    <scope>NUCLEOTIDE SEQUENCE [LARGE SCALE GENOMIC DNA]</scope>
    <source>
        <strain evidence="10 11">S25-3-2</strain>
    </source>
</reference>
<accession>A0A367XMA7</accession>
<evidence type="ECO:0000256" key="5">
    <source>
        <dbReference type="ARBA" id="ARBA00022759"/>
    </source>
</evidence>
<protein>
    <recommendedName>
        <fullName evidence="9">CRISPR-associated endoribonuclease Cas2</fullName>
        <ecNumber evidence="9">3.1.-.-</ecNumber>
    </recommendedName>
</protein>
<dbReference type="AlphaFoldDB" id="A0A367XMA7"/>
<organism evidence="10 11">
    <name type="scientific">Thalassospira profundimaris</name>
    <dbReference type="NCBI Taxonomy" id="502049"/>
    <lineage>
        <taxon>Bacteria</taxon>
        <taxon>Pseudomonadati</taxon>
        <taxon>Pseudomonadota</taxon>
        <taxon>Alphaproteobacteria</taxon>
        <taxon>Rhodospirillales</taxon>
        <taxon>Thalassospiraceae</taxon>
        <taxon>Thalassospira</taxon>
    </lineage>
</organism>
<feature type="binding site" evidence="9">
    <location>
        <position position="16"/>
    </location>
    <ligand>
        <name>Mg(2+)</name>
        <dbReference type="ChEBI" id="CHEBI:18420"/>
        <note>catalytic</note>
    </ligand>
</feature>
<evidence type="ECO:0000256" key="3">
    <source>
        <dbReference type="ARBA" id="ARBA00022722"/>
    </source>
</evidence>
<dbReference type="GO" id="GO:0051607">
    <property type="term" value="P:defense response to virus"/>
    <property type="evidence" value="ECO:0007669"/>
    <property type="project" value="UniProtKB-UniRule"/>
</dbReference>
<name>A0A367XMA7_9PROT</name>
<comment type="cofactor">
    <cofactor evidence="1 9">
        <name>Mg(2+)</name>
        <dbReference type="ChEBI" id="CHEBI:18420"/>
    </cofactor>
</comment>
<sequence length="109" mass="12701">MSLSGYRIMWAFVMFDLPVVTKAEKRRARKFHDYLLDEGFEMKQFSVYYRFYESRAKADAASKRIAAKIPERGMVSILSVTDKQFGQMVNFMGKVPSKNDQKPDQLALF</sequence>
<dbReference type="RefSeq" id="WP_114086895.1">
    <property type="nucleotide sequence ID" value="NZ_JPWH01000001.1"/>
</dbReference>
<dbReference type="GO" id="GO:0046872">
    <property type="term" value="F:metal ion binding"/>
    <property type="evidence" value="ECO:0007669"/>
    <property type="project" value="UniProtKB-UniRule"/>
</dbReference>
<gene>
    <name evidence="9" type="primary">cas2</name>
    <name evidence="10" type="ORF">TH25_03175</name>
</gene>
<dbReference type="GO" id="GO:0043571">
    <property type="term" value="P:maintenance of CRISPR repeat elements"/>
    <property type="evidence" value="ECO:0007669"/>
    <property type="project" value="UniProtKB-UniRule"/>
</dbReference>
<evidence type="ECO:0000256" key="7">
    <source>
        <dbReference type="ARBA" id="ARBA00022842"/>
    </source>
</evidence>
<dbReference type="InterPro" id="IPR019199">
    <property type="entry name" value="Virulence_VapD/CRISPR_Cas2"/>
</dbReference>
<evidence type="ECO:0000313" key="10">
    <source>
        <dbReference type="EMBL" id="RCK54310.1"/>
    </source>
</evidence>
<evidence type="ECO:0000256" key="1">
    <source>
        <dbReference type="ARBA" id="ARBA00001946"/>
    </source>
</evidence>
<dbReference type="NCBIfam" id="TIGR01573">
    <property type="entry name" value="cas2"/>
    <property type="match status" value="1"/>
</dbReference>
<keyword evidence="3 9" id="KW-0540">Nuclease</keyword>
<dbReference type="EMBL" id="JPWH01000001">
    <property type="protein sequence ID" value="RCK54310.1"/>
    <property type="molecule type" value="Genomic_DNA"/>
</dbReference>
<keyword evidence="5 9" id="KW-0255">Endonuclease</keyword>
<dbReference type="OrthoDB" id="9791737at2"/>
<evidence type="ECO:0000256" key="4">
    <source>
        <dbReference type="ARBA" id="ARBA00022723"/>
    </source>
</evidence>
<comment type="function">
    <text evidence="9">CRISPR (clustered regularly interspaced short palindromic repeat), is an adaptive immune system that provides protection against mobile genetic elements (viruses, transposable elements and conjugative plasmids). CRISPR clusters contain sequences complementary to antecedent mobile elements and target invading nucleic acids. CRISPR clusters are transcribed and processed into CRISPR RNA (crRNA). Functions as a ssRNA-specific endoribonuclease. Involved in the integration of spacer DNA into the CRISPR cassette.</text>
</comment>
<comment type="similarity">
    <text evidence="2 9">Belongs to the CRISPR-associated endoribonuclease Cas2 protein family.</text>
</comment>
<comment type="subunit">
    <text evidence="9">Homodimer, forms a heterotetramer with a Cas1 homodimer.</text>
</comment>
<evidence type="ECO:0000256" key="9">
    <source>
        <dbReference type="HAMAP-Rule" id="MF_01471"/>
    </source>
</evidence>
<evidence type="ECO:0000313" key="11">
    <source>
        <dbReference type="Proteomes" id="UP000252517"/>
    </source>
</evidence>
<dbReference type="GO" id="GO:0004521">
    <property type="term" value="F:RNA endonuclease activity"/>
    <property type="evidence" value="ECO:0007669"/>
    <property type="project" value="InterPro"/>
</dbReference>
<keyword evidence="8 9" id="KW-0051">Antiviral defense</keyword>
<dbReference type="InterPro" id="IPR021127">
    <property type="entry name" value="CRISPR_associated_Cas2"/>
</dbReference>
<keyword evidence="7 9" id="KW-0460">Magnesium</keyword>
<dbReference type="SUPFAM" id="SSF143430">
    <property type="entry name" value="TTP0101/SSO1404-like"/>
    <property type="match status" value="1"/>
</dbReference>
<dbReference type="Proteomes" id="UP000252517">
    <property type="component" value="Unassembled WGS sequence"/>
</dbReference>